<gene>
    <name evidence="2" type="ORF">KP509_05G079200</name>
</gene>
<dbReference type="OrthoDB" id="1938262at2759"/>
<feature type="domain" description="Heterokaryon incompatibility" evidence="1">
    <location>
        <begin position="165"/>
        <end position="265"/>
    </location>
</feature>
<protein>
    <recommendedName>
        <fullName evidence="1">Heterokaryon incompatibility domain-containing protein</fullName>
    </recommendedName>
</protein>
<sequence length="424" mass="48381">MWPFELLPQISYHVILRAQYCGDHSSLTEGCSPHIQLLTDNLRAPTQANQQNWVMGCIGWFTSCSSGTHPLFLRTEIGSKLDRNGYWYLDAVILLPELVQSYGSVSHVDSTPDALFFHVNSAHWTGQPFSNISTDTRPKRLINISKTLLTRGGVFFSEAESWDFHVISHTWSADLRNFSKEIAQKIGVGDDCSYESLFRKTDFSKEPAYQSLMNLLRILQSDGVEDVWLDALCINQEDNDEKSHEIAHMGAFYMHSKGCYVNTHGIGKGYKLAVKNKDGGYSIARWFTRAWTLQEYILPPTLTFLVGSLPERLKHLVNHMVCKCNFSEMEKILAHTLSLAIESFAFMDPRAKINEIIGSDEVVPCCKCAKLPFIRKANLARSGNQSELFFIERLFYGFLLRCFHFCIVRQEDNNHMQLTHAERS</sequence>
<dbReference type="AlphaFoldDB" id="A0A8T2UUJ7"/>
<dbReference type="PANTHER" id="PTHR10622">
    <property type="entry name" value="HET DOMAIN-CONTAINING PROTEIN"/>
    <property type="match status" value="1"/>
</dbReference>
<reference evidence="2" key="1">
    <citation type="submission" date="2021-08" db="EMBL/GenBank/DDBJ databases">
        <title>WGS assembly of Ceratopteris richardii.</title>
        <authorList>
            <person name="Marchant D.B."/>
            <person name="Chen G."/>
            <person name="Jenkins J."/>
            <person name="Shu S."/>
            <person name="Leebens-Mack J."/>
            <person name="Grimwood J."/>
            <person name="Schmutz J."/>
            <person name="Soltis P."/>
            <person name="Soltis D."/>
            <person name="Chen Z.-H."/>
        </authorList>
    </citation>
    <scope>NUCLEOTIDE SEQUENCE</scope>
    <source>
        <strain evidence="2">Whitten #5841</strain>
        <tissue evidence="2">Leaf</tissue>
    </source>
</reference>
<dbReference type="InterPro" id="IPR010730">
    <property type="entry name" value="HET"/>
</dbReference>
<name>A0A8T2UUJ7_CERRI</name>
<proteinExistence type="predicted"/>
<dbReference type="Proteomes" id="UP000825935">
    <property type="component" value="Chromosome 5"/>
</dbReference>
<evidence type="ECO:0000313" key="3">
    <source>
        <dbReference type="Proteomes" id="UP000825935"/>
    </source>
</evidence>
<accession>A0A8T2UUJ7</accession>
<dbReference type="PANTHER" id="PTHR10622:SF10">
    <property type="entry name" value="HET DOMAIN-CONTAINING PROTEIN"/>
    <property type="match status" value="1"/>
</dbReference>
<keyword evidence="3" id="KW-1185">Reference proteome</keyword>
<dbReference type="EMBL" id="CM035410">
    <property type="protein sequence ID" value="KAH7437576.1"/>
    <property type="molecule type" value="Genomic_DNA"/>
</dbReference>
<organism evidence="2 3">
    <name type="scientific">Ceratopteris richardii</name>
    <name type="common">Triangle waterfern</name>
    <dbReference type="NCBI Taxonomy" id="49495"/>
    <lineage>
        <taxon>Eukaryota</taxon>
        <taxon>Viridiplantae</taxon>
        <taxon>Streptophyta</taxon>
        <taxon>Embryophyta</taxon>
        <taxon>Tracheophyta</taxon>
        <taxon>Polypodiopsida</taxon>
        <taxon>Polypodiidae</taxon>
        <taxon>Polypodiales</taxon>
        <taxon>Pteridineae</taxon>
        <taxon>Pteridaceae</taxon>
        <taxon>Parkerioideae</taxon>
        <taxon>Ceratopteris</taxon>
    </lineage>
</organism>
<evidence type="ECO:0000313" key="2">
    <source>
        <dbReference type="EMBL" id="KAH7437576.1"/>
    </source>
</evidence>
<dbReference type="Pfam" id="PF06985">
    <property type="entry name" value="HET"/>
    <property type="match status" value="1"/>
</dbReference>
<comment type="caution">
    <text evidence="2">The sequence shown here is derived from an EMBL/GenBank/DDBJ whole genome shotgun (WGS) entry which is preliminary data.</text>
</comment>
<evidence type="ECO:0000259" key="1">
    <source>
        <dbReference type="Pfam" id="PF06985"/>
    </source>
</evidence>